<dbReference type="InterPro" id="IPR036418">
    <property type="entry name" value="Cyt_c_oxidase_su6a_sf"/>
</dbReference>
<dbReference type="AlphaFoldDB" id="A0A8C7B4A0"/>
<evidence type="ECO:0000256" key="4">
    <source>
        <dbReference type="ARBA" id="ARBA00023128"/>
    </source>
</evidence>
<evidence type="ECO:0000256" key="1">
    <source>
        <dbReference type="ARBA" id="ARBA00004273"/>
    </source>
</evidence>
<keyword evidence="2" id="KW-0999">Mitochondrion inner membrane</keyword>
<evidence type="ECO:0000256" key="5">
    <source>
        <dbReference type="ARBA" id="ARBA00023136"/>
    </source>
</evidence>
<comment type="similarity">
    <text evidence="6">Belongs to the cytochrome c oxidase subunit 6A family.</text>
</comment>
<keyword evidence="4" id="KW-0496">Mitochondrion</keyword>
<reference evidence="7" key="2">
    <citation type="submission" date="2025-09" db="UniProtKB">
        <authorList>
            <consortium name="Ensembl"/>
        </authorList>
    </citation>
    <scope>IDENTIFICATION</scope>
</reference>
<evidence type="ECO:0000313" key="8">
    <source>
        <dbReference type="Proteomes" id="UP000694425"/>
    </source>
</evidence>
<proteinExistence type="inferred from homology"/>
<evidence type="ECO:0000313" key="7">
    <source>
        <dbReference type="Ensembl" id="ENSNVIP00000013705.1"/>
    </source>
</evidence>
<comment type="subcellular location">
    <subcellularLocation>
        <location evidence="1">Mitochondrion inner membrane</location>
    </subcellularLocation>
</comment>
<dbReference type="SUPFAM" id="SSF81411">
    <property type="entry name" value="Mitochondrial cytochrome c oxidase subunit VIa"/>
    <property type="match status" value="1"/>
</dbReference>
<dbReference type="Pfam" id="PF02046">
    <property type="entry name" value="COX6A"/>
    <property type="match status" value="1"/>
</dbReference>
<dbReference type="PANTHER" id="PTHR11504:SF4">
    <property type="entry name" value="CYTOCHROME C OXIDASE SUBUNIT 6A1, MITOCHONDRIAL"/>
    <property type="match status" value="1"/>
</dbReference>
<name>A0A8C7B4A0_NEOVI</name>
<evidence type="ECO:0000256" key="3">
    <source>
        <dbReference type="ARBA" id="ARBA00022946"/>
    </source>
</evidence>
<evidence type="ECO:0000256" key="2">
    <source>
        <dbReference type="ARBA" id="ARBA00022792"/>
    </source>
</evidence>
<dbReference type="GeneTree" id="ENSGT00940000154612"/>
<dbReference type="GO" id="GO:0006123">
    <property type="term" value="P:mitochondrial electron transport, cytochrome c to oxygen"/>
    <property type="evidence" value="ECO:0007669"/>
    <property type="project" value="TreeGrafter"/>
</dbReference>
<keyword evidence="3" id="KW-0809">Transit peptide</keyword>
<keyword evidence="8" id="KW-1185">Reference proteome</keyword>
<accession>A0A8C7B4A0</accession>
<dbReference type="Gene3D" id="4.10.95.10">
    <property type="entry name" value="Cytochrome c oxidase, subunit VIa"/>
    <property type="match status" value="1"/>
</dbReference>
<dbReference type="InterPro" id="IPR001349">
    <property type="entry name" value="Cyt_c_oxidase_su6a"/>
</dbReference>
<dbReference type="GO" id="GO:0030234">
    <property type="term" value="F:enzyme regulator activity"/>
    <property type="evidence" value="ECO:0007669"/>
    <property type="project" value="TreeGrafter"/>
</dbReference>
<protein>
    <submittedName>
        <fullName evidence="7">Uncharacterized protein</fullName>
    </submittedName>
</protein>
<evidence type="ECO:0000256" key="6">
    <source>
        <dbReference type="RuleBase" id="RU004396"/>
    </source>
</evidence>
<dbReference type="PANTHER" id="PTHR11504">
    <property type="entry name" value="CYTOCHROME C OXIDASE POLYPEPTIDE VIA"/>
    <property type="match status" value="1"/>
</dbReference>
<organism evidence="7 8">
    <name type="scientific">Neovison vison</name>
    <name type="common">American mink</name>
    <name type="synonym">Mustela vison</name>
    <dbReference type="NCBI Taxonomy" id="452646"/>
    <lineage>
        <taxon>Eukaryota</taxon>
        <taxon>Metazoa</taxon>
        <taxon>Chordata</taxon>
        <taxon>Craniata</taxon>
        <taxon>Vertebrata</taxon>
        <taxon>Euteleostomi</taxon>
        <taxon>Mammalia</taxon>
        <taxon>Eutheria</taxon>
        <taxon>Laurasiatheria</taxon>
        <taxon>Carnivora</taxon>
        <taxon>Caniformia</taxon>
        <taxon>Musteloidea</taxon>
        <taxon>Mustelidae</taxon>
        <taxon>Mustelinae</taxon>
        <taxon>Neogale</taxon>
    </lineage>
</organism>
<sequence>MTLPLLVLSLSLSIYVGWDPWGGWLMRCRWEVLSYLVKLPLVGVSMLNTFLKFRSEHERPKFIAYSYPHIRPKPFPWGDGNHTPLRNPCVNRLLTAFEHG</sequence>
<dbReference type="Proteomes" id="UP000694425">
    <property type="component" value="Unplaced"/>
</dbReference>
<dbReference type="GO" id="GO:0005743">
    <property type="term" value="C:mitochondrial inner membrane"/>
    <property type="evidence" value="ECO:0007669"/>
    <property type="project" value="UniProtKB-SubCell"/>
</dbReference>
<dbReference type="Ensembl" id="ENSNVIT00000016020.1">
    <property type="protein sequence ID" value="ENSNVIP00000013705.1"/>
    <property type="gene ID" value="ENSNVIG00000010809.1"/>
</dbReference>
<keyword evidence="5" id="KW-0472">Membrane</keyword>
<reference evidence="7" key="1">
    <citation type="submission" date="2025-08" db="UniProtKB">
        <authorList>
            <consortium name="Ensembl"/>
        </authorList>
    </citation>
    <scope>IDENTIFICATION</scope>
</reference>